<dbReference type="Gene3D" id="3.50.50.60">
    <property type="entry name" value="FAD/NAD(P)-binding domain"/>
    <property type="match status" value="2"/>
</dbReference>
<proteinExistence type="inferred from homology"/>
<keyword evidence="4 6" id="KW-0521">NADP</keyword>
<sequence length="340" mass="38052">MEIFDCLIIGGGPAGLYASFYAGLRDLNVAILEAQDHLGGKLHFYPEKMVWDVGAMPPTKGKQIQQNLIEQAQLFKPTIFLNTKIIHIEKQGALFQVTAQNGQKFLGKTILLCIGGGIYRPKMLQCSIDSAAQSRIYTHFPNPMLLKDKRLLVSGGGNSAIDYALEALNYQSKVSLCYRGAQLKAHEAQCKQFKQSGGEILLNHTIQTIQLVNQQLQITFTNQQVAYCDYLLVQHGYHHEADLLHQADLAFCLHEHMYLNCAHPGLTNQPGIFAAGDVQYFQGKLNLLAGAFQDAAYAINQIKVYLDYHSQPFAMVSSHNHKFDEKNQRLFQQASKPPEQ</sequence>
<reference evidence="8 9" key="1">
    <citation type="submission" date="2013-03" db="EMBL/GenBank/DDBJ databases">
        <title>The Genome Sequence of Enterococcus columbae ATCC_51263 (PacBio/Illumina hybrid assembly).</title>
        <authorList>
            <consortium name="The Broad Institute Genomics Platform"/>
            <consortium name="The Broad Institute Genome Sequencing Center for Infectious Disease"/>
            <person name="Earl A."/>
            <person name="Russ C."/>
            <person name="Gilmore M."/>
            <person name="Surin D."/>
            <person name="Walker B."/>
            <person name="Young S."/>
            <person name="Zeng Q."/>
            <person name="Gargeya S."/>
            <person name="Fitzgerald M."/>
            <person name="Haas B."/>
            <person name="Abouelleil A."/>
            <person name="Allen A.W."/>
            <person name="Alvarado L."/>
            <person name="Arachchi H.M."/>
            <person name="Berlin A.M."/>
            <person name="Chapman S.B."/>
            <person name="Gainer-Dewar J."/>
            <person name="Goldberg J."/>
            <person name="Griggs A."/>
            <person name="Gujja S."/>
            <person name="Hansen M."/>
            <person name="Howarth C."/>
            <person name="Imamovic A."/>
            <person name="Ireland A."/>
            <person name="Larimer J."/>
            <person name="McCowan C."/>
            <person name="Murphy C."/>
            <person name="Pearson M."/>
            <person name="Poon T.W."/>
            <person name="Priest M."/>
            <person name="Roberts A."/>
            <person name="Saif S."/>
            <person name="Shea T."/>
            <person name="Sisk P."/>
            <person name="Sykes S."/>
            <person name="Wortman J."/>
            <person name="Nusbaum C."/>
            <person name="Birren B."/>
        </authorList>
    </citation>
    <scope>NUCLEOTIDE SEQUENCE [LARGE SCALE GENOMIC DNA]</scope>
    <source>
        <strain evidence="8 9">ATCC 51263</strain>
    </source>
</reference>
<feature type="binding site" evidence="6">
    <location>
        <position position="318"/>
    </location>
    <ligand>
        <name>FAD</name>
        <dbReference type="ChEBI" id="CHEBI:57692"/>
    </ligand>
</feature>
<dbReference type="HAMAP" id="MF_01685">
    <property type="entry name" value="FENR2"/>
    <property type="match status" value="1"/>
</dbReference>
<feature type="binding site" evidence="6">
    <location>
        <position position="85"/>
    </location>
    <ligand>
        <name>FAD</name>
        <dbReference type="ChEBI" id="CHEBI:57692"/>
    </ligand>
</feature>
<dbReference type="InterPro" id="IPR022890">
    <property type="entry name" value="Fd--NADP_Rdtase_type_2"/>
</dbReference>
<keyword evidence="2 6" id="KW-0285">Flavoprotein</keyword>
<comment type="similarity">
    <text evidence="6">Belongs to the ferredoxin--NADP reductase type 2 family.</text>
</comment>
<protein>
    <recommendedName>
        <fullName evidence="6">Ferredoxin--NADP reductase</fullName>
        <shortName evidence="6">FNR</shortName>
        <shortName evidence="6">Fd-NADP(+) reductase</shortName>
        <ecNumber evidence="6">1.18.1.2</ecNumber>
    </recommendedName>
</protein>
<dbReference type="PRINTS" id="PR00469">
    <property type="entry name" value="PNDRDTASEII"/>
</dbReference>
<evidence type="ECO:0000256" key="2">
    <source>
        <dbReference type="ARBA" id="ARBA00022630"/>
    </source>
</evidence>
<dbReference type="EMBL" id="ASWJ01000001">
    <property type="protein sequence ID" value="EOW87829.1"/>
    <property type="molecule type" value="Genomic_DNA"/>
</dbReference>
<dbReference type="RefSeq" id="WP_016184257.1">
    <property type="nucleotide sequence ID" value="NZ_JXKI01000017.1"/>
</dbReference>
<dbReference type="GO" id="GO:0004324">
    <property type="term" value="F:ferredoxin-NADP+ reductase activity"/>
    <property type="evidence" value="ECO:0007669"/>
    <property type="project" value="UniProtKB-UniRule"/>
</dbReference>
<feature type="domain" description="FAD/NAD(P)-binding" evidence="7">
    <location>
        <begin position="4"/>
        <end position="294"/>
    </location>
</feature>
<organism evidence="8 9">
    <name type="scientific">Enterococcus columbae DSM 7374 = ATCC 51263</name>
    <dbReference type="NCBI Taxonomy" id="1121865"/>
    <lineage>
        <taxon>Bacteria</taxon>
        <taxon>Bacillati</taxon>
        <taxon>Bacillota</taxon>
        <taxon>Bacilli</taxon>
        <taxon>Lactobacillales</taxon>
        <taxon>Enterococcaceae</taxon>
        <taxon>Enterococcus</taxon>
    </lineage>
</organism>
<dbReference type="GO" id="GO:0050661">
    <property type="term" value="F:NADP binding"/>
    <property type="evidence" value="ECO:0007669"/>
    <property type="project" value="UniProtKB-UniRule"/>
</dbReference>
<evidence type="ECO:0000313" key="8">
    <source>
        <dbReference type="EMBL" id="EOW87829.1"/>
    </source>
</evidence>
<dbReference type="Pfam" id="PF07992">
    <property type="entry name" value="Pyr_redox_2"/>
    <property type="match status" value="1"/>
</dbReference>
<dbReference type="SUPFAM" id="SSF51905">
    <property type="entry name" value="FAD/NAD(P)-binding domain"/>
    <property type="match status" value="1"/>
</dbReference>
<name>S0KC73_9ENTE</name>
<feature type="binding site" evidence="6">
    <location>
        <position position="33"/>
    </location>
    <ligand>
        <name>FAD</name>
        <dbReference type="ChEBI" id="CHEBI:57692"/>
    </ligand>
</feature>
<comment type="subunit">
    <text evidence="1 6">Homodimer.</text>
</comment>
<keyword evidence="3 6" id="KW-0274">FAD</keyword>
<evidence type="ECO:0000256" key="1">
    <source>
        <dbReference type="ARBA" id="ARBA00011738"/>
    </source>
</evidence>
<dbReference type="STRING" id="1121865.OMW_02160"/>
<evidence type="ECO:0000256" key="3">
    <source>
        <dbReference type="ARBA" id="ARBA00022827"/>
    </source>
</evidence>
<feature type="binding site" evidence="6">
    <location>
        <position position="277"/>
    </location>
    <ligand>
        <name>FAD</name>
        <dbReference type="ChEBI" id="CHEBI:57692"/>
    </ligand>
</feature>
<dbReference type="eggNOG" id="COG0492">
    <property type="taxonomic scope" value="Bacteria"/>
</dbReference>
<dbReference type="InterPro" id="IPR050097">
    <property type="entry name" value="Ferredoxin-NADP_redctase_2"/>
</dbReference>
<dbReference type="EC" id="1.18.1.2" evidence="6"/>
<dbReference type="InterPro" id="IPR023753">
    <property type="entry name" value="FAD/NAD-binding_dom"/>
</dbReference>
<evidence type="ECO:0000256" key="4">
    <source>
        <dbReference type="ARBA" id="ARBA00022857"/>
    </source>
</evidence>
<accession>S0KC73</accession>
<evidence type="ECO:0000259" key="7">
    <source>
        <dbReference type="Pfam" id="PF07992"/>
    </source>
</evidence>
<comment type="caution">
    <text evidence="8">The sequence shown here is derived from an EMBL/GenBank/DDBJ whole genome shotgun (WGS) entry which is preliminary data.</text>
</comment>
<evidence type="ECO:0000313" key="9">
    <source>
        <dbReference type="Proteomes" id="UP000014113"/>
    </source>
</evidence>
<gene>
    <name evidence="8" type="ORF">I568_00115</name>
</gene>
<feature type="binding site" evidence="6">
    <location>
        <position position="45"/>
    </location>
    <ligand>
        <name>FAD</name>
        <dbReference type="ChEBI" id="CHEBI:57692"/>
    </ligand>
</feature>
<comment type="caution">
    <text evidence="6">Lacks conserved residue(s) required for the propagation of feature annotation.</text>
</comment>
<comment type="catalytic activity">
    <reaction evidence="6">
        <text>2 reduced [2Fe-2S]-[ferredoxin] + NADP(+) + H(+) = 2 oxidized [2Fe-2S]-[ferredoxin] + NADPH</text>
        <dbReference type="Rhea" id="RHEA:20125"/>
        <dbReference type="Rhea" id="RHEA-COMP:10000"/>
        <dbReference type="Rhea" id="RHEA-COMP:10001"/>
        <dbReference type="ChEBI" id="CHEBI:15378"/>
        <dbReference type="ChEBI" id="CHEBI:33737"/>
        <dbReference type="ChEBI" id="CHEBI:33738"/>
        <dbReference type="ChEBI" id="CHEBI:57783"/>
        <dbReference type="ChEBI" id="CHEBI:58349"/>
        <dbReference type="EC" id="1.18.1.2"/>
    </reaction>
</comment>
<dbReference type="InterPro" id="IPR036188">
    <property type="entry name" value="FAD/NAD-bd_sf"/>
</dbReference>
<dbReference type="AlphaFoldDB" id="S0KC73"/>
<dbReference type="GO" id="GO:0050660">
    <property type="term" value="F:flavin adenine dinucleotide binding"/>
    <property type="evidence" value="ECO:0007669"/>
    <property type="project" value="UniProtKB-UniRule"/>
</dbReference>
<evidence type="ECO:0000256" key="6">
    <source>
        <dbReference type="HAMAP-Rule" id="MF_01685"/>
    </source>
</evidence>
<dbReference type="PANTHER" id="PTHR48105">
    <property type="entry name" value="THIOREDOXIN REDUCTASE 1-RELATED-RELATED"/>
    <property type="match status" value="1"/>
</dbReference>
<feature type="binding site" evidence="6">
    <location>
        <position position="41"/>
    </location>
    <ligand>
        <name>FAD</name>
        <dbReference type="ChEBI" id="CHEBI:57692"/>
    </ligand>
</feature>
<evidence type="ECO:0000256" key="5">
    <source>
        <dbReference type="ARBA" id="ARBA00023002"/>
    </source>
</evidence>
<keyword evidence="5 6" id="KW-0560">Oxidoreductase</keyword>
<dbReference type="PATRIC" id="fig|1121865.3.peg.2105"/>
<keyword evidence="9" id="KW-1185">Reference proteome</keyword>
<comment type="cofactor">
    <cofactor evidence="6">
        <name>FAD</name>
        <dbReference type="ChEBI" id="CHEBI:57692"/>
    </cofactor>
    <text evidence="6">Binds 1 FAD per subunit.</text>
</comment>
<dbReference type="Proteomes" id="UP000014113">
    <property type="component" value="Unassembled WGS sequence"/>
</dbReference>
<dbReference type="OrthoDB" id="9806179at2"/>
<dbReference type="PRINTS" id="PR00368">
    <property type="entry name" value="FADPNR"/>
</dbReference>